<gene>
    <name evidence="2" type="ORF">SAMN05661086_00909</name>
</gene>
<dbReference type="EMBL" id="FOYZ01000003">
    <property type="protein sequence ID" value="SFR67956.1"/>
    <property type="molecule type" value="Genomic_DNA"/>
</dbReference>
<evidence type="ECO:0000313" key="3">
    <source>
        <dbReference type="Proteomes" id="UP000199659"/>
    </source>
</evidence>
<accession>A0A1I6IML0</accession>
<sequence>MIDSTYLNGKMRKETLWGCQLRRSREKYLIAFMGLLGIEVLIARYVHDTVIRPYIGDVLVVIVLYCLVRSRMYVLVGYEWIKNRNDREENDGIRR</sequence>
<name>A0A1I6IML0_9FIRM</name>
<keyword evidence="3" id="KW-1185">Reference proteome</keyword>
<keyword evidence="1" id="KW-0812">Transmembrane</keyword>
<dbReference type="AlphaFoldDB" id="A0A1I6IML0"/>
<dbReference type="STRING" id="37658.SAMN05661086_00909"/>
<keyword evidence="1" id="KW-1133">Transmembrane helix</keyword>
<feature type="transmembrane region" description="Helical" evidence="1">
    <location>
        <begin position="28"/>
        <end position="46"/>
    </location>
</feature>
<evidence type="ECO:0000256" key="1">
    <source>
        <dbReference type="SAM" id="Phobius"/>
    </source>
</evidence>
<dbReference type="Proteomes" id="UP000199659">
    <property type="component" value="Unassembled WGS sequence"/>
</dbReference>
<protein>
    <submittedName>
        <fullName evidence="2">Uncharacterized protein</fullName>
    </submittedName>
</protein>
<organism evidence="2 3">
    <name type="scientific">Anaeromicropila populeti</name>
    <dbReference type="NCBI Taxonomy" id="37658"/>
    <lineage>
        <taxon>Bacteria</taxon>
        <taxon>Bacillati</taxon>
        <taxon>Bacillota</taxon>
        <taxon>Clostridia</taxon>
        <taxon>Lachnospirales</taxon>
        <taxon>Lachnospiraceae</taxon>
        <taxon>Anaeromicropila</taxon>
    </lineage>
</organism>
<proteinExistence type="predicted"/>
<keyword evidence="1" id="KW-0472">Membrane</keyword>
<evidence type="ECO:0000313" key="2">
    <source>
        <dbReference type="EMBL" id="SFR67956.1"/>
    </source>
</evidence>
<reference evidence="2 3" key="1">
    <citation type="submission" date="2016-10" db="EMBL/GenBank/DDBJ databases">
        <authorList>
            <person name="de Groot N.N."/>
        </authorList>
    </citation>
    <scope>NUCLEOTIDE SEQUENCE [LARGE SCALE GENOMIC DNA]</scope>
    <source>
        <strain evidence="2 3">743A</strain>
    </source>
</reference>